<accession>A0A6H2BVA8</accession>
<sequence>MENLLENLQNYDWLICDHSQELPQIATELYLKLTQLSTPKIIIAERSPVRFLASFIAACAAKCPVFLCNPDWSQSEWEQVFNLVQPDIVLGIDHNFSKSPIINYELPITNTIMIPTGGSSGKIKFAIHTWETLTASVQGFTEYFSINVVNSFCILPLYHVSGLMQFMRSFTTGGKLVITSSKKLETSQLPNINPADFFISLVPTQLQKLLQNPELTQWLSKFSTVLLGGAPPWDELLEKARYHQIRLAPTYGMTETASQIATLKPDEFLQGKFNSGKILPHAKIIIDNQPGNINIQSQSLALGYYPQMWENRDNFVVDDIGFLDNYGYLHIIGRNSDKIITGGENVYPTEIESAIRKTNMVIDVCVIGITDKHWGQALTAIYIPKDQNISYLEIQTQLKNQLSKFKIPKHWISLPNLPRNAQGKINRQQLQQIAADFLIRSPTSLRSRGSISSIS</sequence>
<dbReference type="InterPro" id="IPR000873">
    <property type="entry name" value="AMP-dep_synth/lig_dom"/>
</dbReference>
<dbReference type="PANTHER" id="PTHR43201">
    <property type="entry name" value="ACYL-COA SYNTHETASE"/>
    <property type="match status" value="1"/>
</dbReference>
<dbReference type="InterPro" id="IPR042099">
    <property type="entry name" value="ANL_N_sf"/>
</dbReference>
<evidence type="ECO:0000259" key="3">
    <source>
        <dbReference type="Pfam" id="PF00501"/>
    </source>
</evidence>
<reference evidence="5 6" key="1">
    <citation type="submission" date="2020-04" db="EMBL/GenBank/DDBJ databases">
        <title>Genome-Wide Identification of 5-Methylcytosine Sites in Bacterial Genomes By High-Throughput Sequencing of MspJI Restriction Fragments.</title>
        <authorList>
            <person name="Wu V."/>
        </authorList>
    </citation>
    <scope>NUCLEOTIDE SEQUENCE [LARGE SCALE GENOMIC DNA]</scope>
    <source>
        <strain evidence="5 6">CCAP 1403/13f</strain>
    </source>
</reference>
<feature type="domain" description="AMP-dependent synthetase/ligase" evidence="3">
    <location>
        <begin position="112"/>
        <end position="305"/>
    </location>
</feature>
<keyword evidence="2 5" id="KW-0436">Ligase</keyword>
<dbReference type="Gene3D" id="3.30.300.30">
    <property type="match status" value="1"/>
</dbReference>
<dbReference type="Gene3D" id="3.40.50.12780">
    <property type="entry name" value="N-terminal domain of ligase-like"/>
    <property type="match status" value="1"/>
</dbReference>
<protein>
    <submittedName>
        <fullName evidence="5">2-succinylbenzoate--CoA ligase</fullName>
    </submittedName>
</protein>
<comment type="similarity">
    <text evidence="1">Belongs to the ATP-dependent AMP-binding enzyme family.</text>
</comment>
<dbReference type="AlphaFoldDB" id="A0A6H2BVA8"/>
<dbReference type="EMBL" id="CP051206">
    <property type="protein sequence ID" value="QJB43103.1"/>
    <property type="molecule type" value="Genomic_DNA"/>
</dbReference>
<dbReference type="Pfam" id="PF13193">
    <property type="entry name" value="AMP-binding_C"/>
    <property type="match status" value="1"/>
</dbReference>
<dbReference type="NCBIfam" id="NF005662">
    <property type="entry name" value="PRK07445.1-4"/>
    <property type="match status" value="1"/>
</dbReference>
<dbReference type="Pfam" id="PF00501">
    <property type="entry name" value="AMP-binding"/>
    <property type="match status" value="1"/>
</dbReference>
<dbReference type="GO" id="GO:0031956">
    <property type="term" value="F:medium-chain fatty acid-CoA ligase activity"/>
    <property type="evidence" value="ECO:0007669"/>
    <property type="project" value="TreeGrafter"/>
</dbReference>
<proteinExistence type="inferred from homology"/>
<dbReference type="InterPro" id="IPR025110">
    <property type="entry name" value="AMP-bd_C"/>
</dbReference>
<dbReference type="GO" id="GO:0006631">
    <property type="term" value="P:fatty acid metabolic process"/>
    <property type="evidence" value="ECO:0007669"/>
    <property type="project" value="TreeGrafter"/>
</dbReference>
<evidence type="ECO:0000256" key="1">
    <source>
        <dbReference type="ARBA" id="ARBA00006432"/>
    </source>
</evidence>
<dbReference type="InterPro" id="IPR045851">
    <property type="entry name" value="AMP-bd_C_sf"/>
</dbReference>
<feature type="domain" description="AMP-binding enzyme C-terminal" evidence="4">
    <location>
        <begin position="350"/>
        <end position="424"/>
    </location>
</feature>
<dbReference type="KEGG" id="dfs:HGD76_01480"/>
<gene>
    <name evidence="5" type="ORF">HGD76_01480</name>
</gene>
<evidence type="ECO:0000313" key="5">
    <source>
        <dbReference type="EMBL" id="QJB43103.1"/>
    </source>
</evidence>
<dbReference type="PANTHER" id="PTHR43201:SF5">
    <property type="entry name" value="MEDIUM-CHAIN ACYL-COA LIGASE ACSF2, MITOCHONDRIAL"/>
    <property type="match status" value="1"/>
</dbReference>
<organism evidence="5 6">
    <name type="scientific">Dolichospermum flos-aquae CCAP 1403/13F</name>
    <dbReference type="NCBI Taxonomy" id="315271"/>
    <lineage>
        <taxon>Bacteria</taxon>
        <taxon>Bacillati</taxon>
        <taxon>Cyanobacteriota</taxon>
        <taxon>Cyanophyceae</taxon>
        <taxon>Nostocales</taxon>
        <taxon>Aphanizomenonaceae</taxon>
        <taxon>Dolichospermum</taxon>
    </lineage>
</organism>
<reference evidence="5 6" key="2">
    <citation type="submission" date="2020-04" db="EMBL/GenBank/DDBJ databases">
        <authorList>
            <person name="Fomenkov A."/>
            <person name="Anton B.P."/>
            <person name="Roberts R.J."/>
        </authorList>
    </citation>
    <scope>NUCLEOTIDE SEQUENCE [LARGE SCALE GENOMIC DNA]</scope>
    <source>
        <strain evidence="5 6">CCAP 1403/13f</strain>
    </source>
</reference>
<dbReference type="SUPFAM" id="SSF56801">
    <property type="entry name" value="Acetyl-CoA synthetase-like"/>
    <property type="match status" value="1"/>
</dbReference>
<evidence type="ECO:0000313" key="6">
    <source>
        <dbReference type="Proteomes" id="UP000502433"/>
    </source>
</evidence>
<evidence type="ECO:0000259" key="4">
    <source>
        <dbReference type="Pfam" id="PF13193"/>
    </source>
</evidence>
<name>A0A6H2BVA8_DOLFA</name>
<evidence type="ECO:0000256" key="2">
    <source>
        <dbReference type="ARBA" id="ARBA00022598"/>
    </source>
</evidence>
<dbReference type="RefSeq" id="WP_168694752.1">
    <property type="nucleotide sequence ID" value="NZ_CP051206.1"/>
</dbReference>
<dbReference type="Proteomes" id="UP000502433">
    <property type="component" value="Chromosome"/>
</dbReference>